<dbReference type="AlphaFoldDB" id="A0AAW1C8D6"/>
<dbReference type="InterPro" id="IPR007237">
    <property type="entry name" value="CD20-like"/>
</dbReference>
<dbReference type="Pfam" id="PF04103">
    <property type="entry name" value="CD20"/>
    <property type="match status" value="1"/>
</dbReference>
<keyword evidence="4 5" id="KW-0472">Membrane</keyword>
<protein>
    <submittedName>
        <fullName evidence="6">Membrane-spanning 4-domains subfamily A member 4A</fullName>
    </submittedName>
</protein>
<evidence type="ECO:0000313" key="7">
    <source>
        <dbReference type="Proteomes" id="UP001474421"/>
    </source>
</evidence>
<feature type="transmembrane region" description="Helical" evidence="5">
    <location>
        <begin position="80"/>
        <end position="100"/>
    </location>
</feature>
<keyword evidence="7" id="KW-1185">Reference proteome</keyword>
<feature type="transmembrane region" description="Helical" evidence="5">
    <location>
        <begin position="18"/>
        <end position="39"/>
    </location>
</feature>
<dbReference type="Proteomes" id="UP001474421">
    <property type="component" value="Unassembled WGS sequence"/>
</dbReference>
<keyword evidence="2 5" id="KW-0812">Transmembrane</keyword>
<keyword evidence="3 5" id="KW-1133">Transmembrane helix</keyword>
<evidence type="ECO:0000256" key="4">
    <source>
        <dbReference type="ARBA" id="ARBA00023136"/>
    </source>
</evidence>
<evidence type="ECO:0000256" key="3">
    <source>
        <dbReference type="ARBA" id="ARBA00022989"/>
    </source>
</evidence>
<reference evidence="6 7" key="1">
    <citation type="journal article" date="2024" name="Proc. Natl. Acad. Sci. U.S.A.">
        <title>The genetic regulatory architecture and epigenomic basis for age-related changes in rattlesnake venom.</title>
        <authorList>
            <person name="Hogan M.P."/>
            <person name="Holding M.L."/>
            <person name="Nystrom G.S."/>
            <person name="Colston T.J."/>
            <person name="Bartlett D.A."/>
            <person name="Mason A.J."/>
            <person name="Ellsworth S.A."/>
            <person name="Rautsaw R.M."/>
            <person name="Lawrence K.C."/>
            <person name="Strickland J.L."/>
            <person name="He B."/>
            <person name="Fraser P."/>
            <person name="Margres M.J."/>
            <person name="Gilbert D.M."/>
            <person name="Gibbs H.L."/>
            <person name="Parkinson C.L."/>
            <person name="Rokyta D.R."/>
        </authorList>
    </citation>
    <scope>NUCLEOTIDE SEQUENCE [LARGE SCALE GENOMIC DNA]</scope>
    <source>
        <strain evidence="6">DRR0105</strain>
    </source>
</reference>
<gene>
    <name evidence="6" type="ORF">NXF25_001438</name>
</gene>
<dbReference type="EMBL" id="JAOTOJ010000001">
    <property type="protein sequence ID" value="KAK9410263.1"/>
    <property type="molecule type" value="Genomic_DNA"/>
</dbReference>
<comment type="caution">
    <text evidence="6">The sequence shown here is derived from an EMBL/GenBank/DDBJ whole genome shotgun (WGS) entry which is preliminary data.</text>
</comment>
<feature type="transmembrane region" description="Helical" evidence="5">
    <location>
        <begin position="51"/>
        <end position="68"/>
    </location>
</feature>
<evidence type="ECO:0000256" key="2">
    <source>
        <dbReference type="ARBA" id="ARBA00022692"/>
    </source>
</evidence>
<organism evidence="6 7">
    <name type="scientific">Crotalus adamanteus</name>
    <name type="common">Eastern diamondback rattlesnake</name>
    <dbReference type="NCBI Taxonomy" id="8729"/>
    <lineage>
        <taxon>Eukaryota</taxon>
        <taxon>Metazoa</taxon>
        <taxon>Chordata</taxon>
        <taxon>Craniata</taxon>
        <taxon>Vertebrata</taxon>
        <taxon>Euteleostomi</taxon>
        <taxon>Lepidosauria</taxon>
        <taxon>Squamata</taxon>
        <taxon>Bifurcata</taxon>
        <taxon>Unidentata</taxon>
        <taxon>Episquamata</taxon>
        <taxon>Toxicofera</taxon>
        <taxon>Serpentes</taxon>
        <taxon>Colubroidea</taxon>
        <taxon>Viperidae</taxon>
        <taxon>Crotalinae</taxon>
        <taxon>Crotalus</taxon>
    </lineage>
</organism>
<evidence type="ECO:0000256" key="1">
    <source>
        <dbReference type="ARBA" id="ARBA00004141"/>
    </source>
</evidence>
<evidence type="ECO:0000256" key="5">
    <source>
        <dbReference type="SAM" id="Phobius"/>
    </source>
</evidence>
<sequence length="190" mass="21142">MSETGVLLQRFLQGHPTVFGALLLMIGLFQSAFGVILFLSPCAYRDELGTHFSSAAVLILAGILTLAADKAKSLNLVKACLVIYVICIVVVAVVNIFYLIDLFYNPRIQYIRCDPRDDFCQLRHQIAACCTAMRGIVLPLDAKQCVAKTHLWIRRPLLFQSIFLVLVRSAEYLKGFTVKTSRSTAGFPKL</sequence>
<evidence type="ECO:0000313" key="6">
    <source>
        <dbReference type="EMBL" id="KAK9410263.1"/>
    </source>
</evidence>
<proteinExistence type="predicted"/>
<comment type="subcellular location">
    <subcellularLocation>
        <location evidence="1">Membrane</location>
        <topology evidence="1">Multi-pass membrane protein</topology>
    </subcellularLocation>
</comment>
<dbReference type="GO" id="GO:0016020">
    <property type="term" value="C:membrane"/>
    <property type="evidence" value="ECO:0007669"/>
    <property type="project" value="UniProtKB-SubCell"/>
</dbReference>
<accession>A0AAW1C8D6</accession>
<name>A0AAW1C8D6_CROAD</name>